<dbReference type="OrthoDB" id="3502710at2"/>
<protein>
    <recommendedName>
        <fullName evidence="2">histidine kinase</fullName>
        <ecNumber evidence="2">2.7.13.3</ecNumber>
    </recommendedName>
</protein>
<organism evidence="9 10">
    <name type="scientific">Actinocrispum wychmicini</name>
    <dbReference type="NCBI Taxonomy" id="1213861"/>
    <lineage>
        <taxon>Bacteria</taxon>
        <taxon>Bacillati</taxon>
        <taxon>Actinomycetota</taxon>
        <taxon>Actinomycetes</taxon>
        <taxon>Pseudonocardiales</taxon>
        <taxon>Pseudonocardiaceae</taxon>
        <taxon>Actinocrispum</taxon>
    </lineage>
</organism>
<keyword evidence="3" id="KW-0597">Phosphoprotein</keyword>
<dbReference type="GO" id="GO:0000160">
    <property type="term" value="P:phosphorelay signal transduction system"/>
    <property type="evidence" value="ECO:0007669"/>
    <property type="project" value="TreeGrafter"/>
</dbReference>
<dbReference type="Pfam" id="PF08376">
    <property type="entry name" value="NIT"/>
    <property type="match status" value="1"/>
</dbReference>
<keyword evidence="5" id="KW-0418">Kinase</keyword>
<evidence type="ECO:0000256" key="1">
    <source>
        <dbReference type="ARBA" id="ARBA00000085"/>
    </source>
</evidence>
<feature type="region of interest" description="Disordered" evidence="6">
    <location>
        <begin position="790"/>
        <end position="856"/>
    </location>
</feature>
<feature type="domain" description="Histidine kinase/HSP90-like ATPase" evidence="8">
    <location>
        <begin position="542"/>
        <end position="655"/>
    </location>
</feature>
<name>A0A4R2JPM2_9PSEU</name>
<sequence>MPGKPPNSAEARSRRTPLGAGRRNSRYRLRNWPLRSKQLVVILVPTLTALLLGYLRISTEVDKADEFSRTVSQVDLSATVAEVVHELQGERDLVVGRVASGKADDRSAVTAQINRVDSAVTDLRGQAGSITDLDQAVRTRYDKVVAGLDALVAVRTLAEQTKYPAGDILFAYQGVIGDLLQLAGEITRVSNERTITEQAARFDAIANAKEQMAIQDSILRAAALADEFGPGQLDRLRSAQAEFNAQLTAFREAADPAASARYSNTVAGFDVDNRLRLIQIALNRGEAGAAINISVSQLDLFTSGTLSKIRNVEIASLEDLRTTALGLITTARSNALRDAAFILVALVIALLLMLMVAWSLLKPLRVLRRDALDAASRRLPATVQRILADPNPLEASKDAVDPVPVFTTEEVGQVARSFDAVQHQAVRMATEQAILRDNINSIFVNLSRRSQTLVERQLALIDLLERDETDPDQLSHLFKLDHLATRMRRNSESLLVLSGTGLSRQMNRAVPVDEVIGAAVSEVEQYKRIVVQSAPPVQVLGKAVSDLVHLIAELLDNATFFSGPEQQVRVRMVATRARDLVVQITDNGVGMTQAEIEVANQRLGDPPDLDVAVTRRMGLYVVARLAQKHNITVRLRENEDLEGGLITRVTVPAELISYIRSTGTQPVVSSGSFERPVAGPPSFPATLFDDPRPSPGVFDATSTMDRQSTQPDDSATQRLPIYEEVLSQWFVSDPEPRDEPAEADADASSSWVSPGDEGWLAARTMLSNGGEHLLNENGLPKRIPKARLIPGSAPAHRERDDSAAEPSPGTRVTLPRRSAQLTRGRMDSLQRGLQRARTEVTGGQEVVGDEQHGLPQ</sequence>
<feature type="region of interest" description="Disordered" evidence="6">
    <location>
        <begin position="684"/>
        <end position="718"/>
    </location>
</feature>
<keyword evidence="7" id="KW-0472">Membrane</keyword>
<evidence type="ECO:0000256" key="3">
    <source>
        <dbReference type="ARBA" id="ARBA00022553"/>
    </source>
</evidence>
<dbReference type="InterPro" id="IPR050428">
    <property type="entry name" value="TCS_sensor_his_kinase"/>
</dbReference>
<evidence type="ECO:0000313" key="10">
    <source>
        <dbReference type="Proteomes" id="UP000295680"/>
    </source>
</evidence>
<dbReference type="Proteomes" id="UP000295680">
    <property type="component" value="Unassembled WGS sequence"/>
</dbReference>
<dbReference type="RefSeq" id="WP_132115915.1">
    <property type="nucleotide sequence ID" value="NZ_SLWS01000003.1"/>
</dbReference>
<evidence type="ECO:0000259" key="8">
    <source>
        <dbReference type="SMART" id="SM00387"/>
    </source>
</evidence>
<dbReference type="InterPro" id="IPR003594">
    <property type="entry name" value="HATPase_dom"/>
</dbReference>
<feature type="region of interest" description="Disordered" evidence="6">
    <location>
        <begin position="1"/>
        <end position="22"/>
    </location>
</feature>
<keyword evidence="4" id="KW-0808">Transferase</keyword>
<feature type="transmembrane region" description="Helical" evidence="7">
    <location>
        <begin position="39"/>
        <end position="57"/>
    </location>
</feature>
<dbReference type="EMBL" id="SLWS01000003">
    <property type="protein sequence ID" value="TCO60722.1"/>
    <property type="molecule type" value="Genomic_DNA"/>
</dbReference>
<dbReference type="Pfam" id="PF02518">
    <property type="entry name" value="HATPase_c"/>
    <property type="match status" value="1"/>
</dbReference>
<dbReference type="SMART" id="SM00387">
    <property type="entry name" value="HATPase_c"/>
    <property type="match status" value="1"/>
</dbReference>
<dbReference type="SUPFAM" id="SSF55874">
    <property type="entry name" value="ATPase domain of HSP90 chaperone/DNA topoisomerase II/histidine kinase"/>
    <property type="match status" value="1"/>
</dbReference>
<keyword evidence="7" id="KW-1133">Transmembrane helix</keyword>
<proteinExistence type="predicted"/>
<dbReference type="EC" id="2.7.13.3" evidence="2"/>
<dbReference type="InterPro" id="IPR013587">
    <property type="entry name" value="Nitrate/nitrite_sensing"/>
</dbReference>
<reference evidence="9 10" key="1">
    <citation type="submission" date="2019-03" db="EMBL/GenBank/DDBJ databases">
        <title>Genomic Encyclopedia of Type Strains, Phase IV (KMG-IV): sequencing the most valuable type-strain genomes for metagenomic binning, comparative biology and taxonomic classification.</title>
        <authorList>
            <person name="Goeker M."/>
        </authorList>
    </citation>
    <scope>NUCLEOTIDE SEQUENCE [LARGE SCALE GENOMIC DNA]</scope>
    <source>
        <strain evidence="9 10">DSM 45934</strain>
    </source>
</reference>
<comment type="caution">
    <text evidence="9">The sequence shown here is derived from an EMBL/GenBank/DDBJ whole genome shotgun (WGS) entry which is preliminary data.</text>
</comment>
<comment type="catalytic activity">
    <reaction evidence="1">
        <text>ATP + protein L-histidine = ADP + protein N-phospho-L-histidine.</text>
        <dbReference type="EC" id="2.7.13.3"/>
    </reaction>
</comment>
<evidence type="ECO:0000256" key="4">
    <source>
        <dbReference type="ARBA" id="ARBA00022679"/>
    </source>
</evidence>
<evidence type="ECO:0000256" key="7">
    <source>
        <dbReference type="SAM" id="Phobius"/>
    </source>
</evidence>
<evidence type="ECO:0000313" key="9">
    <source>
        <dbReference type="EMBL" id="TCO60722.1"/>
    </source>
</evidence>
<dbReference type="PANTHER" id="PTHR45436:SF5">
    <property type="entry name" value="SENSOR HISTIDINE KINASE TRCS"/>
    <property type="match status" value="1"/>
</dbReference>
<evidence type="ECO:0000256" key="6">
    <source>
        <dbReference type="SAM" id="MobiDB-lite"/>
    </source>
</evidence>
<dbReference type="InterPro" id="IPR036890">
    <property type="entry name" value="HATPase_C_sf"/>
</dbReference>
<evidence type="ECO:0000256" key="5">
    <source>
        <dbReference type="ARBA" id="ARBA00022777"/>
    </source>
</evidence>
<dbReference type="GO" id="GO:0004673">
    <property type="term" value="F:protein histidine kinase activity"/>
    <property type="evidence" value="ECO:0007669"/>
    <property type="project" value="UniProtKB-EC"/>
</dbReference>
<dbReference type="GO" id="GO:0005886">
    <property type="term" value="C:plasma membrane"/>
    <property type="evidence" value="ECO:0007669"/>
    <property type="project" value="TreeGrafter"/>
</dbReference>
<feature type="compositionally biased region" description="Polar residues" evidence="6">
    <location>
        <begin position="700"/>
        <end position="717"/>
    </location>
</feature>
<gene>
    <name evidence="9" type="ORF">EV192_103297</name>
</gene>
<evidence type="ECO:0000256" key="2">
    <source>
        <dbReference type="ARBA" id="ARBA00012438"/>
    </source>
</evidence>
<accession>A0A4R2JPM2</accession>
<keyword evidence="7" id="KW-0812">Transmembrane</keyword>
<dbReference type="PANTHER" id="PTHR45436">
    <property type="entry name" value="SENSOR HISTIDINE KINASE YKOH"/>
    <property type="match status" value="1"/>
</dbReference>
<dbReference type="Gene3D" id="6.10.340.10">
    <property type="match status" value="1"/>
</dbReference>
<dbReference type="AlphaFoldDB" id="A0A4R2JPM2"/>
<keyword evidence="10" id="KW-1185">Reference proteome</keyword>
<feature type="region of interest" description="Disordered" evidence="6">
    <location>
        <begin position="733"/>
        <end position="756"/>
    </location>
</feature>
<feature type="transmembrane region" description="Helical" evidence="7">
    <location>
        <begin position="339"/>
        <end position="361"/>
    </location>
</feature>
<dbReference type="Gene3D" id="3.30.565.10">
    <property type="entry name" value="Histidine kinase-like ATPase, C-terminal domain"/>
    <property type="match status" value="1"/>
</dbReference>